<dbReference type="NCBIfam" id="NF006161">
    <property type="entry name" value="PRK08305.1"/>
    <property type="match status" value="1"/>
</dbReference>
<name>A0A6I6DEV6_9FIRM</name>
<dbReference type="Pfam" id="PF02441">
    <property type="entry name" value="Flavoprotein"/>
    <property type="match status" value="1"/>
</dbReference>
<reference evidence="3" key="1">
    <citation type="journal article" date="2019" name="Microbiology">
        <title>Complete Genome Sequence of an Uncultured Bacterium of the Candidate Phylum Bipolaricaulota.</title>
        <authorList>
            <person name="Kadnikov V.V."/>
            <person name="Mardanov A.V."/>
            <person name="Beletsky A.V."/>
            <person name="Frank Y.A."/>
            <person name="Karnachuk O.V."/>
            <person name="Ravin N.V."/>
        </authorList>
    </citation>
    <scope>NUCLEOTIDE SEQUENCE [LARGE SCALE GENOMIC DNA]</scope>
</reference>
<evidence type="ECO:0000259" key="1">
    <source>
        <dbReference type="Pfam" id="PF02441"/>
    </source>
</evidence>
<dbReference type="AlphaFoldDB" id="A0A6I6DEV6"/>
<dbReference type="PIRSF" id="PIRSF001390">
    <property type="entry name" value="Dipicolinate_synth_subunit_B"/>
    <property type="match status" value="1"/>
</dbReference>
<dbReference type="Gene3D" id="3.40.50.1950">
    <property type="entry name" value="Flavin prenyltransferase-like"/>
    <property type="match status" value="1"/>
</dbReference>
<protein>
    <submittedName>
        <fullName evidence="2">Dipicolinate synthase subunit B</fullName>
    </submittedName>
</protein>
<dbReference type="InterPro" id="IPR003382">
    <property type="entry name" value="Flavoprotein"/>
</dbReference>
<proteinExistence type="predicted"/>
<gene>
    <name evidence="2" type="ORF">SYNTR_1064</name>
</gene>
<organism evidence="2 3">
    <name type="scientific">Candidatus Syntrophocurvum alkaliphilum</name>
    <dbReference type="NCBI Taxonomy" id="2293317"/>
    <lineage>
        <taxon>Bacteria</taxon>
        <taxon>Bacillati</taxon>
        <taxon>Bacillota</taxon>
        <taxon>Clostridia</taxon>
        <taxon>Eubacteriales</taxon>
        <taxon>Syntrophomonadaceae</taxon>
        <taxon>Candidatus Syntrophocurvum</taxon>
    </lineage>
</organism>
<accession>A0A6I6DEV6</accession>
<dbReference type="Proteomes" id="UP000426444">
    <property type="component" value="Chromosome"/>
</dbReference>
<dbReference type="GO" id="GO:0003824">
    <property type="term" value="F:catalytic activity"/>
    <property type="evidence" value="ECO:0007669"/>
    <property type="project" value="InterPro"/>
</dbReference>
<keyword evidence="3" id="KW-1185">Reference proteome</keyword>
<dbReference type="EMBL" id="CP046457">
    <property type="protein sequence ID" value="QGT99657.1"/>
    <property type="molecule type" value="Genomic_DNA"/>
</dbReference>
<dbReference type="KEGG" id="salq:SYNTR_1064"/>
<evidence type="ECO:0000313" key="2">
    <source>
        <dbReference type="EMBL" id="QGT99657.1"/>
    </source>
</evidence>
<dbReference type="NCBIfam" id="TIGR02852">
    <property type="entry name" value="spore_dpaB"/>
    <property type="match status" value="1"/>
</dbReference>
<dbReference type="SUPFAM" id="SSF52507">
    <property type="entry name" value="Homo-oligomeric flavin-containing Cys decarboxylases, HFCD"/>
    <property type="match status" value="1"/>
</dbReference>
<dbReference type="InterPro" id="IPR036551">
    <property type="entry name" value="Flavin_trans-like"/>
</dbReference>
<feature type="domain" description="Flavoprotein" evidence="1">
    <location>
        <begin position="13"/>
        <end position="174"/>
    </location>
</feature>
<sequence length="201" mass="21644">MQEVQEIRLKGVKVGVVLTGSHCTIDDALIQLDALKKEGAEIYPILSNTVDKVDNRFYKVKDLKSALGNITKKPIINTIVGAEPIGPQKFLDIVVIVPATGNTIGKLANGIVDTPALMAAKAQLRNQRPVVVAVSTNDALSINAKNIGLLLNMKNIYFVPFRQDDPVGKANSVVADLDRLIDTIVCALRGKQIQPVMLGPV</sequence>
<evidence type="ECO:0000313" key="3">
    <source>
        <dbReference type="Proteomes" id="UP000426444"/>
    </source>
</evidence>
<dbReference type="InterPro" id="IPR014214">
    <property type="entry name" value="Dipicolinic_acid_synth_B"/>
</dbReference>